<keyword evidence="6 7" id="KW-0472">Membrane</keyword>
<evidence type="ECO:0000256" key="6">
    <source>
        <dbReference type="ARBA" id="ARBA00023136"/>
    </source>
</evidence>
<evidence type="ECO:0000256" key="7">
    <source>
        <dbReference type="SAM" id="Phobius"/>
    </source>
</evidence>
<keyword evidence="4 7" id="KW-0812">Transmembrane</keyword>
<evidence type="ECO:0000259" key="8">
    <source>
        <dbReference type="Pfam" id="PF00528"/>
    </source>
</evidence>
<dbReference type="GO" id="GO:0055085">
    <property type="term" value="P:transmembrane transport"/>
    <property type="evidence" value="ECO:0007669"/>
    <property type="project" value="InterPro"/>
</dbReference>
<dbReference type="InterPro" id="IPR000515">
    <property type="entry name" value="MetI-like"/>
</dbReference>
<comment type="subcellular location">
    <subcellularLocation>
        <location evidence="1">Cell membrane</location>
        <topology evidence="1">Multi-pass membrane protein</topology>
    </subcellularLocation>
</comment>
<organism evidence="9">
    <name type="scientific">human gut metagenome</name>
    <dbReference type="NCBI Taxonomy" id="408170"/>
    <lineage>
        <taxon>unclassified sequences</taxon>
        <taxon>metagenomes</taxon>
        <taxon>organismal metagenomes</taxon>
    </lineage>
</organism>
<evidence type="ECO:0000256" key="1">
    <source>
        <dbReference type="ARBA" id="ARBA00004651"/>
    </source>
</evidence>
<dbReference type="PANTHER" id="PTHR30465:SF0">
    <property type="entry name" value="OLIGOPEPTIDE TRANSPORT SYSTEM PERMEASE PROTEIN APPB"/>
    <property type="match status" value="1"/>
</dbReference>
<protein>
    <submittedName>
        <fullName evidence="9">ABC-type dipeptide/oligopeptide/nickel transport system, permease</fullName>
    </submittedName>
</protein>
<proteinExistence type="predicted"/>
<sequence>HAFRNTLIPLVTIIGGSLPGLFSGALITETLFSIPGIGYISYQSMVAGDIPFTMFYLSFMAVLTLVSNLLTDIMYAVVDPRVRIS</sequence>
<feature type="transmembrane region" description="Helical" evidence="7">
    <location>
        <begin position="7"/>
        <end position="34"/>
    </location>
</feature>
<feature type="domain" description="ABC transmembrane type-1" evidence="8">
    <location>
        <begin position="1"/>
        <end position="83"/>
    </location>
</feature>
<dbReference type="AlphaFoldDB" id="K1SGP6"/>
<comment type="caution">
    <text evidence="9">The sequence shown here is derived from an EMBL/GenBank/DDBJ whole genome shotgun (WGS) entry which is preliminary data.</text>
</comment>
<evidence type="ECO:0000256" key="3">
    <source>
        <dbReference type="ARBA" id="ARBA00022475"/>
    </source>
</evidence>
<dbReference type="Pfam" id="PF00528">
    <property type="entry name" value="BPD_transp_1"/>
    <property type="match status" value="1"/>
</dbReference>
<reference evidence="9" key="1">
    <citation type="journal article" date="2013" name="Environ. Microbiol.">
        <title>Microbiota from the distal guts of lean and obese adolescents exhibit partial functional redundancy besides clear differences in community structure.</title>
        <authorList>
            <person name="Ferrer M."/>
            <person name="Ruiz A."/>
            <person name="Lanza F."/>
            <person name="Haange S.B."/>
            <person name="Oberbach A."/>
            <person name="Till H."/>
            <person name="Bargiela R."/>
            <person name="Campoy C."/>
            <person name="Segura M.T."/>
            <person name="Richter M."/>
            <person name="von Bergen M."/>
            <person name="Seifert J."/>
            <person name="Suarez A."/>
        </authorList>
    </citation>
    <scope>NUCLEOTIDE SEQUENCE</scope>
</reference>
<name>K1SGP6_9ZZZZ</name>
<feature type="non-terminal residue" evidence="9">
    <location>
        <position position="1"/>
    </location>
</feature>
<accession>K1SGP6</accession>
<gene>
    <name evidence="9" type="ORF">LEA_13181</name>
</gene>
<dbReference type="PANTHER" id="PTHR30465">
    <property type="entry name" value="INNER MEMBRANE ABC TRANSPORTER"/>
    <property type="match status" value="1"/>
</dbReference>
<dbReference type="GO" id="GO:0005886">
    <property type="term" value="C:plasma membrane"/>
    <property type="evidence" value="ECO:0007669"/>
    <property type="project" value="UniProtKB-SubCell"/>
</dbReference>
<feature type="transmembrane region" description="Helical" evidence="7">
    <location>
        <begin position="54"/>
        <end position="78"/>
    </location>
</feature>
<evidence type="ECO:0000313" key="9">
    <source>
        <dbReference type="EMBL" id="EKC59827.1"/>
    </source>
</evidence>
<evidence type="ECO:0000256" key="2">
    <source>
        <dbReference type="ARBA" id="ARBA00022448"/>
    </source>
</evidence>
<keyword evidence="5 7" id="KW-1133">Transmembrane helix</keyword>
<keyword evidence="3" id="KW-1003">Cell membrane</keyword>
<dbReference type="EMBL" id="AJWY01008935">
    <property type="protein sequence ID" value="EKC59827.1"/>
    <property type="molecule type" value="Genomic_DNA"/>
</dbReference>
<keyword evidence="2" id="KW-0813">Transport</keyword>
<evidence type="ECO:0000256" key="5">
    <source>
        <dbReference type="ARBA" id="ARBA00022989"/>
    </source>
</evidence>
<evidence type="ECO:0000256" key="4">
    <source>
        <dbReference type="ARBA" id="ARBA00022692"/>
    </source>
</evidence>